<sequence>MSHLDADEFDGWDTYPQNLGLSLLDIDASRIDRRISQLTKELFVDKDESTFRWVARCSFSPNPNNRAADLSFQTAARHFDIISVITSNTSPGTIEIFPKILSLSENLSEDWRDYLVFLEEEFTMLVDRGFYTNIKGPQFEGDLEADYSDFRKLQILTDKLQRLSQILSLNIRLGHQMKDFTEKNRRCRSVALRVEIDSIPSTLDKFLYEQTTSLDRIKTLITRSAGINQLVQGILDIRANSEMQKLTEQGIKENVLMKQLTQQSTKDARFMTVIALITTIFLPATFLASLFGSNFFVYSQDGNKLTVASNFWIYIVFTAGFSGMAVVLWFLWKRRSVSSREADDLEIQ</sequence>
<reference evidence="6 7" key="1">
    <citation type="submission" date="2018-05" db="EMBL/GenBank/DDBJ databases">
        <title>Draft genome sequence of Scytalidium lignicola DSM 105466, a ubiquitous saprotrophic fungus.</title>
        <authorList>
            <person name="Buettner E."/>
            <person name="Gebauer A.M."/>
            <person name="Hofrichter M."/>
            <person name="Liers C."/>
            <person name="Kellner H."/>
        </authorList>
    </citation>
    <scope>NUCLEOTIDE SEQUENCE [LARGE SCALE GENOMIC DNA]</scope>
    <source>
        <strain evidence="6 7">DSM 105466</strain>
    </source>
</reference>
<keyword evidence="7" id="KW-1185">Reference proteome</keyword>
<evidence type="ECO:0000256" key="5">
    <source>
        <dbReference type="SAM" id="Phobius"/>
    </source>
</evidence>
<feature type="transmembrane region" description="Helical" evidence="5">
    <location>
        <begin position="311"/>
        <end position="332"/>
    </location>
</feature>
<dbReference type="OrthoDB" id="5396681at2759"/>
<keyword evidence="4 5" id="KW-0472">Membrane</keyword>
<evidence type="ECO:0000256" key="4">
    <source>
        <dbReference type="ARBA" id="ARBA00023136"/>
    </source>
</evidence>
<dbReference type="Pfam" id="PF01544">
    <property type="entry name" value="CorA"/>
    <property type="match status" value="1"/>
</dbReference>
<comment type="subcellular location">
    <subcellularLocation>
        <location evidence="1">Membrane</location>
        <topology evidence="1">Multi-pass membrane protein</topology>
    </subcellularLocation>
</comment>
<protein>
    <submittedName>
        <fullName evidence="6">Uncharacterized protein</fullName>
    </submittedName>
</protein>
<organism evidence="6 7">
    <name type="scientific">Scytalidium lignicola</name>
    <name type="common">Hyphomycete</name>
    <dbReference type="NCBI Taxonomy" id="5539"/>
    <lineage>
        <taxon>Eukaryota</taxon>
        <taxon>Fungi</taxon>
        <taxon>Dikarya</taxon>
        <taxon>Ascomycota</taxon>
        <taxon>Pezizomycotina</taxon>
        <taxon>Leotiomycetes</taxon>
        <taxon>Leotiomycetes incertae sedis</taxon>
        <taxon>Scytalidium</taxon>
    </lineage>
</organism>
<evidence type="ECO:0000313" key="7">
    <source>
        <dbReference type="Proteomes" id="UP000258309"/>
    </source>
</evidence>
<feature type="non-terminal residue" evidence="6">
    <location>
        <position position="1"/>
    </location>
</feature>
<feature type="transmembrane region" description="Helical" evidence="5">
    <location>
        <begin position="270"/>
        <end position="291"/>
    </location>
</feature>
<dbReference type="Proteomes" id="UP000258309">
    <property type="component" value="Unassembled WGS sequence"/>
</dbReference>
<dbReference type="OMA" id="RIISICQ"/>
<keyword evidence="3 5" id="KW-1133">Transmembrane helix</keyword>
<gene>
    <name evidence="6" type="ORF">B7463_g4560</name>
</gene>
<comment type="caution">
    <text evidence="6">The sequence shown here is derived from an EMBL/GenBank/DDBJ whole genome shotgun (WGS) entry which is preliminary data.</text>
</comment>
<dbReference type="EMBL" id="NCSJ02000068">
    <property type="protein sequence ID" value="RFU31765.1"/>
    <property type="molecule type" value="Genomic_DNA"/>
</dbReference>
<accession>A0A3E2HEH9</accession>
<dbReference type="AlphaFoldDB" id="A0A3E2HEH9"/>
<evidence type="ECO:0000256" key="1">
    <source>
        <dbReference type="ARBA" id="ARBA00004141"/>
    </source>
</evidence>
<dbReference type="InterPro" id="IPR045863">
    <property type="entry name" value="CorA_TM1_TM2"/>
</dbReference>
<dbReference type="Gene3D" id="1.20.58.340">
    <property type="entry name" value="Magnesium transport protein CorA, transmembrane region"/>
    <property type="match status" value="1"/>
</dbReference>
<evidence type="ECO:0000256" key="2">
    <source>
        <dbReference type="ARBA" id="ARBA00022692"/>
    </source>
</evidence>
<dbReference type="GO" id="GO:0046873">
    <property type="term" value="F:metal ion transmembrane transporter activity"/>
    <property type="evidence" value="ECO:0007669"/>
    <property type="project" value="InterPro"/>
</dbReference>
<feature type="non-terminal residue" evidence="6">
    <location>
        <position position="348"/>
    </location>
</feature>
<name>A0A3E2HEH9_SCYLI</name>
<dbReference type="GO" id="GO:0016020">
    <property type="term" value="C:membrane"/>
    <property type="evidence" value="ECO:0007669"/>
    <property type="project" value="UniProtKB-SubCell"/>
</dbReference>
<dbReference type="InterPro" id="IPR002523">
    <property type="entry name" value="MgTranspt_CorA/ZnTranspt_ZntB"/>
</dbReference>
<keyword evidence="2 5" id="KW-0812">Transmembrane</keyword>
<evidence type="ECO:0000313" key="6">
    <source>
        <dbReference type="EMBL" id="RFU31765.1"/>
    </source>
</evidence>
<dbReference type="SUPFAM" id="SSF144083">
    <property type="entry name" value="Magnesium transport protein CorA, transmembrane region"/>
    <property type="match status" value="1"/>
</dbReference>
<dbReference type="STRING" id="5539.A0A3E2HEH9"/>
<proteinExistence type="predicted"/>
<evidence type="ECO:0000256" key="3">
    <source>
        <dbReference type="ARBA" id="ARBA00022989"/>
    </source>
</evidence>